<organism evidence="2">
    <name type="scientific">Grosmannia clavigera (strain kw1407 / UAMH 11150)</name>
    <name type="common">Blue stain fungus</name>
    <name type="synonym">Graphiocladiella clavigera</name>
    <dbReference type="NCBI Taxonomy" id="655863"/>
    <lineage>
        <taxon>Eukaryota</taxon>
        <taxon>Fungi</taxon>
        <taxon>Dikarya</taxon>
        <taxon>Ascomycota</taxon>
        <taxon>Pezizomycotina</taxon>
        <taxon>Sordariomycetes</taxon>
        <taxon>Sordariomycetidae</taxon>
        <taxon>Ophiostomatales</taxon>
        <taxon>Ophiostomataceae</taxon>
        <taxon>Leptographium</taxon>
    </lineage>
</organism>
<dbReference type="EMBL" id="GL629765">
    <property type="protein sequence ID" value="EFX04492.1"/>
    <property type="molecule type" value="Genomic_DNA"/>
</dbReference>
<name>F0XDK0_GROCL</name>
<dbReference type="GeneID" id="25974297"/>
<evidence type="ECO:0000313" key="1">
    <source>
        <dbReference type="EMBL" id="EFX04492.1"/>
    </source>
</evidence>
<gene>
    <name evidence="1" type="ORF">CMQ_1420</name>
</gene>
<dbReference type="InParanoid" id="F0XDK0"/>
<keyword evidence="2" id="KW-1185">Reference proteome</keyword>
<dbReference type="OrthoDB" id="5204810at2759"/>
<dbReference type="Proteomes" id="UP000007796">
    <property type="component" value="Unassembled WGS sequence"/>
</dbReference>
<dbReference type="eggNOG" id="ENOG502R9J4">
    <property type="taxonomic scope" value="Eukaryota"/>
</dbReference>
<accession>F0XDK0</accession>
<dbReference type="AlphaFoldDB" id="F0XDK0"/>
<sequence length="99" mass="10543">MPSQIYAPVPVAASQRKGLQLLTSADLVASLNATLATPSVPKYNGNSTRLSVDMPYYTIPEDDYTVPAPPPPSPVSFRSENWPTAMSVAKNNGVSPVCH</sequence>
<dbReference type="RefSeq" id="XP_014173974.1">
    <property type="nucleotide sequence ID" value="XM_014318499.1"/>
</dbReference>
<evidence type="ECO:0000313" key="2">
    <source>
        <dbReference type="Proteomes" id="UP000007796"/>
    </source>
</evidence>
<reference evidence="1 2" key="1">
    <citation type="journal article" date="2011" name="Proc. Natl. Acad. Sci. U.S.A.">
        <title>Genome and transcriptome analyses of the mountain pine beetle-fungal symbiont Grosmannia clavigera, a lodgepole pine pathogen.</title>
        <authorList>
            <person name="DiGuistini S."/>
            <person name="Wang Y."/>
            <person name="Liao N.Y."/>
            <person name="Taylor G."/>
            <person name="Tanguay P."/>
            <person name="Feau N."/>
            <person name="Henrissat B."/>
            <person name="Chan S.K."/>
            <person name="Hesse-Orce U."/>
            <person name="Alamouti S.M."/>
            <person name="Tsui C.K.M."/>
            <person name="Docking R.T."/>
            <person name="Levasseur A."/>
            <person name="Haridas S."/>
            <person name="Robertson G."/>
            <person name="Birol I."/>
            <person name="Holt R.A."/>
            <person name="Marra M.A."/>
            <person name="Hamelin R.C."/>
            <person name="Hirst M."/>
            <person name="Jones S.J.M."/>
            <person name="Bohlmann J."/>
            <person name="Breuil C."/>
        </authorList>
    </citation>
    <scope>NUCLEOTIDE SEQUENCE [LARGE SCALE GENOMIC DNA]</scope>
    <source>
        <strain evidence="2">kw1407 / UAMH 11150</strain>
    </source>
</reference>
<protein>
    <submittedName>
        <fullName evidence="1">Uncharacterized protein</fullName>
    </submittedName>
</protein>
<proteinExistence type="predicted"/>
<dbReference type="HOGENOM" id="CLU_181675_0_0_1"/>